<dbReference type="EMBL" id="CP011454">
    <property type="protein sequence ID" value="AMW06296.1"/>
    <property type="molecule type" value="Genomic_DNA"/>
</dbReference>
<dbReference type="STRING" id="1379270.GEMMAAP_18940"/>
<reference evidence="1 2" key="2">
    <citation type="journal article" date="2016" name="Environ. Microbiol. Rep.">
        <title>Metagenomic evidence for the presence of phototrophic Gemmatimonadetes bacteria in diverse environments.</title>
        <authorList>
            <person name="Zeng Y."/>
            <person name="Baumbach J."/>
            <person name="Barbosa E.G."/>
            <person name="Azevedo V."/>
            <person name="Zhang C."/>
            <person name="Koblizek M."/>
        </authorList>
    </citation>
    <scope>NUCLEOTIDE SEQUENCE [LARGE SCALE GENOMIC DNA]</scope>
    <source>
        <strain evidence="1 2">AP64</strain>
    </source>
</reference>
<organism evidence="1 2">
    <name type="scientific">Gemmatimonas phototrophica</name>
    <dbReference type="NCBI Taxonomy" id="1379270"/>
    <lineage>
        <taxon>Bacteria</taxon>
        <taxon>Pseudomonadati</taxon>
        <taxon>Gemmatimonadota</taxon>
        <taxon>Gemmatimonadia</taxon>
        <taxon>Gemmatimonadales</taxon>
        <taxon>Gemmatimonadaceae</taxon>
        <taxon>Gemmatimonas</taxon>
    </lineage>
</organism>
<gene>
    <name evidence="1" type="ORF">GEMMAAP_18940</name>
</gene>
<name>A0A143BMI3_9BACT</name>
<evidence type="ECO:0000313" key="2">
    <source>
        <dbReference type="Proteomes" id="UP000076404"/>
    </source>
</evidence>
<accession>A0A143BMI3</accession>
<protein>
    <submittedName>
        <fullName evidence="1">Uncharacterized protein</fullName>
    </submittedName>
</protein>
<reference evidence="1 2" key="1">
    <citation type="journal article" date="2014" name="Proc. Natl. Acad. Sci. U.S.A.">
        <title>Functional type 2 photosynthetic reaction centers found in the rare bacterial phylum Gemmatimonadetes.</title>
        <authorList>
            <person name="Zeng Y."/>
            <person name="Feng F."/>
            <person name="Medova H."/>
            <person name="Dean J."/>
            <person name="Koblizek M."/>
        </authorList>
    </citation>
    <scope>NUCLEOTIDE SEQUENCE [LARGE SCALE GENOMIC DNA]</scope>
    <source>
        <strain evidence="1 2">AP64</strain>
    </source>
</reference>
<keyword evidence="2" id="KW-1185">Reference proteome</keyword>
<dbReference type="Proteomes" id="UP000076404">
    <property type="component" value="Chromosome"/>
</dbReference>
<proteinExistence type="predicted"/>
<sequence>MLFVGASHLGSASQVHAQTASVLAVDDTLPAWDWQPSRSLLTAPLGFCGPTIKPPGALVEAHLLAWRVLALSPAGGRSYLVLWWGRYVGPDSSTKWVLAHGYHHDPPFYDYDRAHPWSLGYVCDIPGRPYVLFDRPPRGADAQALGVSVLQGSRVVTTVEVAIRRKTWRALLLDEPPGQ</sequence>
<dbReference type="AlphaFoldDB" id="A0A143BMI3"/>
<evidence type="ECO:0000313" key="1">
    <source>
        <dbReference type="EMBL" id="AMW06296.1"/>
    </source>
</evidence>
<dbReference type="KEGG" id="gph:GEMMAAP_18940"/>